<name>A0ACC0QCF4_9HYPO</name>
<dbReference type="Proteomes" id="UP001065298">
    <property type="component" value="Chromosome 14"/>
</dbReference>
<protein>
    <submittedName>
        <fullName evidence="1">Uncharacterized protein</fullName>
    </submittedName>
</protein>
<proteinExistence type="predicted"/>
<organism evidence="1 2">
    <name type="scientific">Fusarium keratoplasticum</name>
    <dbReference type="NCBI Taxonomy" id="1328300"/>
    <lineage>
        <taxon>Eukaryota</taxon>
        <taxon>Fungi</taxon>
        <taxon>Dikarya</taxon>
        <taxon>Ascomycota</taxon>
        <taxon>Pezizomycotina</taxon>
        <taxon>Sordariomycetes</taxon>
        <taxon>Hypocreomycetidae</taxon>
        <taxon>Hypocreales</taxon>
        <taxon>Nectriaceae</taxon>
        <taxon>Fusarium</taxon>
        <taxon>Fusarium solani species complex</taxon>
    </lineage>
</organism>
<comment type="caution">
    <text evidence="1">The sequence shown here is derived from an EMBL/GenBank/DDBJ whole genome shotgun (WGS) entry which is preliminary data.</text>
</comment>
<evidence type="ECO:0000313" key="2">
    <source>
        <dbReference type="Proteomes" id="UP001065298"/>
    </source>
</evidence>
<keyword evidence="2" id="KW-1185">Reference proteome</keyword>
<sequence>MDGLYSLVYIEEAERAIQHAAIQNHQHRDTVWTLLRMKAEGSEHYCYDSIPVNGKGRVHCRQSDFEHLNGKALDGEGCIQPAGLPDEDCSATSADYEVFETGGQRYIMMNLMTNGFEHSVKVSIDGHKMIVVANNGCFVVLEQTDIVYITSAARITILVKLDAEPGDYAIRISSTSQLQNLQGSSILRYPTLDKPIISDLPVGPVVDLIIENQINDTIPLYKHGDPAWLLGSGSGQPFPGESVEDAIIATGSSHRSLNLHNLALVAVHDLLPLGWSVLRFQVTPKAANMLHSAKLRYFLLGMTVPILEGITAKNPIETPEEVLERPHVEF</sequence>
<evidence type="ECO:0000313" key="1">
    <source>
        <dbReference type="EMBL" id="KAI8648562.1"/>
    </source>
</evidence>
<reference evidence="1" key="1">
    <citation type="submission" date="2022-06" db="EMBL/GenBank/DDBJ databases">
        <title>Fusarium solani species complex genomes reveal bases of compartmentalisation and animal pathogenesis.</title>
        <authorList>
            <person name="Tsai I.J."/>
        </authorList>
    </citation>
    <scope>NUCLEOTIDE SEQUENCE</scope>
    <source>
        <strain evidence="1">Fu6.1</strain>
    </source>
</reference>
<dbReference type="EMBL" id="CM046516">
    <property type="protein sequence ID" value="KAI8648562.1"/>
    <property type="molecule type" value="Genomic_DNA"/>
</dbReference>
<accession>A0ACC0QCF4</accession>
<gene>
    <name evidence="1" type="ORF">NCS57_01467400</name>
</gene>